<dbReference type="GO" id="GO:0140359">
    <property type="term" value="F:ABC-type transporter activity"/>
    <property type="evidence" value="ECO:0007669"/>
    <property type="project" value="InterPro"/>
</dbReference>
<evidence type="ECO:0000256" key="4">
    <source>
        <dbReference type="ARBA" id="ARBA00023136"/>
    </source>
</evidence>
<keyword evidence="3 5" id="KW-1133">Transmembrane helix</keyword>
<evidence type="ECO:0000256" key="1">
    <source>
        <dbReference type="ARBA" id="ARBA00004141"/>
    </source>
</evidence>
<dbReference type="AlphaFoldDB" id="H9GMJ2"/>
<evidence type="ECO:0000256" key="3">
    <source>
        <dbReference type="ARBA" id="ARBA00022989"/>
    </source>
</evidence>
<protein>
    <recommendedName>
        <fullName evidence="6">ABC-2 type transporter transmembrane domain-containing protein</fullName>
    </recommendedName>
</protein>
<reference evidence="7" key="2">
    <citation type="submission" date="2025-08" db="UniProtKB">
        <authorList>
            <consortium name="Ensembl"/>
        </authorList>
    </citation>
    <scope>IDENTIFICATION</scope>
</reference>
<sequence>MGNEGRSAPTLQLKALLKENESFSQFLRTNASFPPDLVDELLASRLNLRVFSLAGMPLKRIVCNASLLSEFLAAPNAGAAERVQQGLCALPEATLEALERRFSLEADWVKVLADRLGSGSVDIANAVDAFRLFLRGIEPLAKEVSSFSSFADFRDNLRAFSGPSPASAFASVSRIFCGDPDRGGLKIPSLNWYEDNDVRSFLARNGSARTSIPLGNSSSSFCQDLVQSLESSPLTRILWRGIKPLFVGKILYAPSTPSTRKVMAEVNRTFQNLAVLRDVKGAWDELGPRVYTFMNASLELGAIQSLLDTPGVVQLLEQQLQGTSWNLTTIKEFLSPDAESPGYTWHKAYAAVDSGIRTLSQFTECVSLDKIEAAASEDQLVERALQLLDDRRFWAGVVFLPPDNRSKLDSDLPRHVRFKIRMDIDDVTRTNKIKDRFWDPGPAADPFNDLRYVWGGFVYIQDLVEQAISRVLAGPLSPQRRMGVYVQQMPYPCYVDDIFLRVLNRSLPLFMTLAWIYSVAMIVKGVVHEKEARLKETMKIMGLSNGILWLSWFLSSFIPFLISSALLVLILKVGDILPYSDPAVVFLFLAAFAVATISQCFLISTFFSRANLASACGGIVYFSFYLPYVLCVAWRDRITFPLRLFASFLSPVAFGFGCEYFSLYEEQGVGIQWQNLNASPVEGDRYTFATSGGLLLLDALLYGVATWYIEGVFPGQYGIPKPWNFPILKSYWFGESSTNGSPHPIPTSVFNSTKAIVEDPPTQFKVGVSIRNLVKIYHSSSKIAVNGLSLDFYEGQITSFLGHNGAGKTTTM</sequence>
<dbReference type="InterPro" id="IPR026082">
    <property type="entry name" value="ABCA"/>
</dbReference>
<keyword evidence="4 5" id="KW-0472">Membrane</keyword>
<evidence type="ECO:0000256" key="2">
    <source>
        <dbReference type="ARBA" id="ARBA00022692"/>
    </source>
</evidence>
<dbReference type="Ensembl" id="ENSACAT00000015669.4">
    <property type="protein sequence ID" value="ENSACAP00000015356.3"/>
    <property type="gene ID" value="ENSACAG00000015547.4"/>
</dbReference>
<reference evidence="7" key="1">
    <citation type="submission" date="2009-12" db="EMBL/GenBank/DDBJ databases">
        <title>The Genome Sequence of Anolis carolinensis (Green Anole Lizard).</title>
        <authorList>
            <consortium name="The Genome Sequencing Platform"/>
            <person name="Di Palma F."/>
            <person name="Alfoldi J."/>
            <person name="Heiman D."/>
            <person name="Young S."/>
            <person name="Grabherr M."/>
            <person name="Johnson J."/>
            <person name="Lander E.S."/>
            <person name="Lindblad-Toh K."/>
        </authorList>
    </citation>
    <scope>NUCLEOTIDE SEQUENCE [LARGE SCALE GENOMIC DNA]</scope>
    <source>
        <strain evidence="7">JBL SC #1</strain>
    </source>
</reference>
<dbReference type="eggNOG" id="KOG0059">
    <property type="taxonomic scope" value="Eukaryota"/>
</dbReference>
<evidence type="ECO:0000259" key="6">
    <source>
        <dbReference type="Pfam" id="PF12698"/>
    </source>
</evidence>
<dbReference type="InterPro" id="IPR013525">
    <property type="entry name" value="ABC2_TM"/>
</dbReference>
<dbReference type="InParanoid" id="H9GMJ2"/>
<feature type="domain" description="ABC-2 type transporter transmembrane" evidence="6">
    <location>
        <begin position="507"/>
        <end position="708"/>
    </location>
</feature>
<dbReference type="HOGENOM" id="CLU_000604_19_0_1"/>
<dbReference type="GO" id="GO:0016020">
    <property type="term" value="C:membrane"/>
    <property type="evidence" value="ECO:0007669"/>
    <property type="project" value="UniProtKB-SubCell"/>
</dbReference>
<evidence type="ECO:0000313" key="8">
    <source>
        <dbReference type="Proteomes" id="UP000001646"/>
    </source>
</evidence>
<evidence type="ECO:0000313" key="7">
    <source>
        <dbReference type="Ensembl" id="ENSACAP00000015356.3"/>
    </source>
</evidence>
<dbReference type="SUPFAM" id="SSF52540">
    <property type="entry name" value="P-loop containing nucleoside triphosphate hydrolases"/>
    <property type="match status" value="1"/>
</dbReference>
<accession>H9GMJ2</accession>
<dbReference type="Gene3D" id="3.40.50.300">
    <property type="entry name" value="P-loop containing nucleotide triphosphate hydrolases"/>
    <property type="match status" value="1"/>
</dbReference>
<reference evidence="7" key="3">
    <citation type="submission" date="2025-09" db="UniProtKB">
        <authorList>
            <consortium name="Ensembl"/>
        </authorList>
    </citation>
    <scope>IDENTIFICATION</scope>
</reference>
<dbReference type="GeneTree" id="ENSGT00940000154658"/>
<name>H9GMJ2_ANOCA</name>
<dbReference type="InterPro" id="IPR027417">
    <property type="entry name" value="P-loop_NTPase"/>
</dbReference>
<dbReference type="PANTHER" id="PTHR19229:SF49">
    <property type="entry name" value="PHOSPHOLIPID-TRANSPORTING ATPASE ABCA7"/>
    <property type="match status" value="1"/>
</dbReference>
<dbReference type="Proteomes" id="UP000001646">
    <property type="component" value="Unplaced"/>
</dbReference>
<proteinExistence type="predicted"/>
<dbReference type="Bgee" id="ENSACAG00000015547">
    <property type="expression patterns" value="Expressed in hemipenis and 6 other cell types or tissues"/>
</dbReference>
<keyword evidence="2 5" id="KW-0812">Transmembrane</keyword>
<organism evidence="7 8">
    <name type="scientific">Anolis carolinensis</name>
    <name type="common">Green anole</name>
    <name type="synonym">American chameleon</name>
    <dbReference type="NCBI Taxonomy" id="28377"/>
    <lineage>
        <taxon>Eukaryota</taxon>
        <taxon>Metazoa</taxon>
        <taxon>Chordata</taxon>
        <taxon>Craniata</taxon>
        <taxon>Vertebrata</taxon>
        <taxon>Euteleostomi</taxon>
        <taxon>Lepidosauria</taxon>
        <taxon>Squamata</taxon>
        <taxon>Bifurcata</taxon>
        <taxon>Unidentata</taxon>
        <taxon>Episquamata</taxon>
        <taxon>Toxicofera</taxon>
        <taxon>Iguania</taxon>
        <taxon>Dactyloidae</taxon>
        <taxon>Anolis</taxon>
    </lineage>
</organism>
<keyword evidence="8" id="KW-1185">Reference proteome</keyword>
<comment type="subcellular location">
    <subcellularLocation>
        <location evidence="1">Membrane</location>
        <topology evidence="1">Multi-pass membrane protein</topology>
    </subcellularLocation>
</comment>
<evidence type="ECO:0000256" key="5">
    <source>
        <dbReference type="SAM" id="Phobius"/>
    </source>
</evidence>
<feature type="transmembrane region" description="Helical" evidence="5">
    <location>
        <begin position="583"/>
        <end position="603"/>
    </location>
</feature>
<feature type="transmembrane region" description="Helical" evidence="5">
    <location>
        <begin position="610"/>
        <end position="630"/>
    </location>
</feature>
<dbReference type="PANTHER" id="PTHR19229">
    <property type="entry name" value="ATP-BINDING CASSETTE TRANSPORTER SUBFAMILY A ABCA"/>
    <property type="match status" value="1"/>
</dbReference>
<dbReference type="Pfam" id="PF12698">
    <property type="entry name" value="ABC2_membrane_3"/>
    <property type="match status" value="1"/>
</dbReference>
<dbReference type="STRING" id="28377.ENSACAP00000015356"/>
<feature type="transmembrane region" description="Helical" evidence="5">
    <location>
        <begin position="507"/>
        <end position="527"/>
    </location>
</feature>
<feature type="transmembrane region" description="Helical" evidence="5">
    <location>
        <begin position="547"/>
        <end position="571"/>
    </location>
</feature>